<dbReference type="EMBL" id="CP003065">
    <property type="protein sequence ID" value="AEV69734.1"/>
    <property type="molecule type" value="Genomic_DNA"/>
</dbReference>
<gene>
    <name evidence="2" type="ordered locus">Clocl_3218</name>
</gene>
<accession>G8LW87</accession>
<feature type="transmembrane region" description="Helical" evidence="1">
    <location>
        <begin position="33"/>
        <end position="57"/>
    </location>
</feature>
<organism evidence="2 3">
    <name type="scientific">Acetivibrio clariflavus (strain DSM 19732 / NBRC 101661 / EBR45)</name>
    <name type="common">Clostridium clariflavum</name>
    <dbReference type="NCBI Taxonomy" id="720554"/>
    <lineage>
        <taxon>Bacteria</taxon>
        <taxon>Bacillati</taxon>
        <taxon>Bacillota</taxon>
        <taxon>Clostridia</taxon>
        <taxon>Eubacteriales</taxon>
        <taxon>Oscillospiraceae</taxon>
        <taxon>Acetivibrio</taxon>
    </lineage>
</organism>
<reference evidence="2 3" key="2">
    <citation type="journal article" date="2012" name="Stand. Genomic Sci.">
        <title>Complete Genome Sequence of Clostridium clariflavum DSM 19732.</title>
        <authorList>
            <person name="Izquierdo J.A."/>
            <person name="Goodwin L."/>
            <person name="Davenport K.W."/>
            <person name="Teshima H."/>
            <person name="Bruce D."/>
            <person name="Detter C."/>
            <person name="Tapia R."/>
            <person name="Han S."/>
            <person name="Land M."/>
            <person name="Hauser L."/>
            <person name="Jeffries C.D."/>
            <person name="Han J."/>
            <person name="Pitluck S."/>
            <person name="Nolan M."/>
            <person name="Chen A."/>
            <person name="Huntemann M."/>
            <person name="Mavromatis K."/>
            <person name="Mikhailova N."/>
            <person name="Liolios K."/>
            <person name="Woyke T."/>
            <person name="Lynd L.R."/>
        </authorList>
    </citation>
    <scope>NUCLEOTIDE SEQUENCE [LARGE SCALE GENOMIC DNA]</scope>
    <source>
        <strain evidence="3">DSM 19732 / NBRC 101661 / EBR45</strain>
    </source>
</reference>
<evidence type="ECO:0000313" key="2">
    <source>
        <dbReference type="EMBL" id="AEV69734.1"/>
    </source>
</evidence>
<sequence length="61" mass="7001">MKLNMTYINKLERSDHDMTDERGYVGFGFGNDWLCWILIILIILIIFCPGFFGGFGYGGKC</sequence>
<evidence type="ECO:0000313" key="3">
    <source>
        <dbReference type="Proteomes" id="UP000005435"/>
    </source>
</evidence>
<keyword evidence="3" id="KW-1185">Reference proteome</keyword>
<keyword evidence="1" id="KW-0812">Transmembrane</keyword>
<reference evidence="3" key="1">
    <citation type="submission" date="2011-12" db="EMBL/GenBank/DDBJ databases">
        <title>Complete sequence of Clostridium clariflavum DSM 19732.</title>
        <authorList>
            <consortium name="US DOE Joint Genome Institute"/>
            <person name="Lucas S."/>
            <person name="Han J."/>
            <person name="Lapidus A."/>
            <person name="Cheng J.-F."/>
            <person name="Goodwin L."/>
            <person name="Pitluck S."/>
            <person name="Peters L."/>
            <person name="Teshima H."/>
            <person name="Detter J.C."/>
            <person name="Han C."/>
            <person name="Tapia R."/>
            <person name="Land M."/>
            <person name="Hauser L."/>
            <person name="Kyrpides N."/>
            <person name="Ivanova N."/>
            <person name="Pagani I."/>
            <person name="Kitzmiller T."/>
            <person name="Lynd L."/>
            <person name="Izquierdo J."/>
            <person name="Woyke T."/>
        </authorList>
    </citation>
    <scope>NUCLEOTIDE SEQUENCE [LARGE SCALE GENOMIC DNA]</scope>
    <source>
        <strain evidence="3">DSM 19732 / NBRC 101661 / EBR45</strain>
    </source>
</reference>
<keyword evidence="1" id="KW-1133">Transmembrane helix</keyword>
<proteinExistence type="predicted"/>
<dbReference type="Proteomes" id="UP000005435">
    <property type="component" value="Chromosome"/>
</dbReference>
<evidence type="ECO:0000256" key="1">
    <source>
        <dbReference type="SAM" id="Phobius"/>
    </source>
</evidence>
<protein>
    <submittedName>
        <fullName evidence="2">Uncharacterized protein</fullName>
    </submittedName>
</protein>
<keyword evidence="1" id="KW-0472">Membrane</keyword>
<name>G8LW87_ACECE</name>
<dbReference type="AlphaFoldDB" id="G8LW87"/>
<dbReference type="KEGG" id="ccl:Clocl_3218"/>
<dbReference type="HOGENOM" id="CLU_2914278_0_0_9"/>
<dbReference type="eggNOG" id="ENOG502ZK4D">
    <property type="taxonomic scope" value="Bacteria"/>
</dbReference>